<name>A0A507AHY8_9PEZI</name>
<dbReference type="AlphaFoldDB" id="A0A507AHY8"/>
<evidence type="ECO:0000313" key="2">
    <source>
        <dbReference type="EMBL" id="TPX08742.1"/>
    </source>
</evidence>
<dbReference type="GO" id="GO:0000175">
    <property type="term" value="F:3'-5'-RNA exonuclease activity"/>
    <property type="evidence" value="ECO:0007669"/>
    <property type="project" value="TreeGrafter"/>
</dbReference>
<proteinExistence type="predicted"/>
<dbReference type="Proteomes" id="UP000319257">
    <property type="component" value="Unassembled WGS sequence"/>
</dbReference>
<dbReference type="SUPFAM" id="SSF56219">
    <property type="entry name" value="DNase I-like"/>
    <property type="match status" value="1"/>
</dbReference>
<dbReference type="GeneID" id="41977251"/>
<comment type="caution">
    <text evidence="2">The sequence shown here is derived from an EMBL/GenBank/DDBJ whole genome shotgun (WGS) entry which is preliminary data.</text>
</comment>
<evidence type="ECO:0000259" key="1">
    <source>
        <dbReference type="Pfam" id="PF03372"/>
    </source>
</evidence>
<sequence length="286" mass="32195">MTQIDAQEQIPLRLITLNIRYATTSPAAEEKPWEIRRPKLCSQLSFVTQGHDNAFVCLQEVLHAQLVDIQESLGSSWASIGRGRDDGVAAGEFSPIFYQPSKWQCERQRMYWLSETPDKPSRGWDADLNRVVTVGIFRSQLSAARVIVMSTHFDHRGTKARIESAKLILDIAEMWTQEYGNTPVFLGGDLNSTPDDGGYRTITSPPRGMADISELVSSERKYGNHDITYTSFGEPNETPQRIDFLFVKEAGSRSDFLTFGILANRFDDDIYLSDHRAVVADVSLLL</sequence>
<dbReference type="Gene3D" id="3.60.10.10">
    <property type="entry name" value="Endonuclease/exonuclease/phosphatase"/>
    <property type="match status" value="1"/>
</dbReference>
<dbReference type="InterPro" id="IPR005135">
    <property type="entry name" value="Endo/exonuclease/phosphatase"/>
</dbReference>
<dbReference type="EMBL" id="SKBQ01000074">
    <property type="protein sequence ID" value="TPX08742.1"/>
    <property type="molecule type" value="Genomic_DNA"/>
</dbReference>
<dbReference type="RefSeq" id="XP_030990453.1">
    <property type="nucleotide sequence ID" value="XM_031144807.1"/>
</dbReference>
<dbReference type="PANTHER" id="PTHR12121:SF36">
    <property type="entry name" value="ENDONUCLEASE_EXONUCLEASE_PHOSPHATASE DOMAIN-CONTAINING PROTEIN"/>
    <property type="match status" value="1"/>
</dbReference>
<evidence type="ECO:0000313" key="3">
    <source>
        <dbReference type="Proteomes" id="UP000319257"/>
    </source>
</evidence>
<dbReference type="InterPro" id="IPR036691">
    <property type="entry name" value="Endo/exonu/phosph_ase_sf"/>
</dbReference>
<dbReference type="CDD" id="cd09083">
    <property type="entry name" value="EEP-1"/>
    <property type="match status" value="1"/>
</dbReference>
<reference evidence="2 3" key="1">
    <citation type="submission" date="2019-06" db="EMBL/GenBank/DDBJ databases">
        <title>Draft genome sequence of the filamentous fungus Phialemoniopsis curvata isolated from diesel fuel.</title>
        <authorList>
            <person name="Varaljay V.A."/>
            <person name="Lyon W.J."/>
            <person name="Crouch A.L."/>
            <person name="Drake C.E."/>
            <person name="Hollomon J.M."/>
            <person name="Nadeau L.J."/>
            <person name="Nunn H.S."/>
            <person name="Stevenson B.S."/>
            <person name="Bojanowski C.L."/>
            <person name="Crookes-Goodson W.J."/>
        </authorList>
    </citation>
    <scope>NUCLEOTIDE SEQUENCE [LARGE SCALE GENOMIC DNA]</scope>
    <source>
        <strain evidence="2 3">D216</strain>
    </source>
</reference>
<protein>
    <recommendedName>
        <fullName evidence="1">Endonuclease/exonuclease/phosphatase domain-containing protein</fullName>
    </recommendedName>
</protein>
<organism evidence="2 3">
    <name type="scientific">Thyridium curvatum</name>
    <dbReference type="NCBI Taxonomy" id="1093900"/>
    <lineage>
        <taxon>Eukaryota</taxon>
        <taxon>Fungi</taxon>
        <taxon>Dikarya</taxon>
        <taxon>Ascomycota</taxon>
        <taxon>Pezizomycotina</taxon>
        <taxon>Sordariomycetes</taxon>
        <taxon>Sordariomycetidae</taxon>
        <taxon>Thyridiales</taxon>
        <taxon>Thyridiaceae</taxon>
        <taxon>Thyridium</taxon>
    </lineage>
</organism>
<keyword evidence="3" id="KW-1185">Reference proteome</keyword>
<gene>
    <name evidence="2" type="ORF">E0L32_009804</name>
</gene>
<feature type="domain" description="Endonuclease/exonuclease/phosphatase" evidence="1">
    <location>
        <begin position="52"/>
        <end position="275"/>
    </location>
</feature>
<accession>A0A507AHY8</accession>
<dbReference type="InterPro" id="IPR050410">
    <property type="entry name" value="CCR4/nocturin_mRNA_transcr"/>
</dbReference>
<dbReference type="OrthoDB" id="276515at2759"/>
<dbReference type="Pfam" id="PF03372">
    <property type="entry name" value="Exo_endo_phos"/>
    <property type="match status" value="1"/>
</dbReference>
<dbReference type="InParanoid" id="A0A507AHY8"/>
<dbReference type="PANTHER" id="PTHR12121">
    <property type="entry name" value="CARBON CATABOLITE REPRESSOR PROTEIN 4"/>
    <property type="match status" value="1"/>
</dbReference>